<dbReference type="Proteomes" id="UP001054945">
    <property type="component" value="Unassembled WGS sequence"/>
</dbReference>
<gene>
    <name evidence="1" type="ORF">CEXT_530921</name>
</gene>
<name>A0AAV4P099_CAEEX</name>
<evidence type="ECO:0000313" key="1">
    <source>
        <dbReference type="EMBL" id="GIX89970.1"/>
    </source>
</evidence>
<dbReference type="EMBL" id="BPLR01003902">
    <property type="protein sequence ID" value="GIX89970.1"/>
    <property type="molecule type" value="Genomic_DNA"/>
</dbReference>
<comment type="caution">
    <text evidence="1">The sequence shown here is derived from an EMBL/GenBank/DDBJ whole genome shotgun (WGS) entry which is preliminary data.</text>
</comment>
<reference evidence="1 2" key="1">
    <citation type="submission" date="2021-06" db="EMBL/GenBank/DDBJ databases">
        <title>Caerostris extrusa draft genome.</title>
        <authorList>
            <person name="Kono N."/>
            <person name="Arakawa K."/>
        </authorList>
    </citation>
    <scope>NUCLEOTIDE SEQUENCE [LARGE SCALE GENOMIC DNA]</scope>
</reference>
<protein>
    <submittedName>
        <fullName evidence="1">Uncharacterized protein</fullName>
    </submittedName>
</protein>
<organism evidence="1 2">
    <name type="scientific">Caerostris extrusa</name>
    <name type="common">Bark spider</name>
    <name type="synonym">Caerostris bankana</name>
    <dbReference type="NCBI Taxonomy" id="172846"/>
    <lineage>
        <taxon>Eukaryota</taxon>
        <taxon>Metazoa</taxon>
        <taxon>Ecdysozoa</taxon>
        <taxon>Arthropoda</taxon>
        <taxon>Chelicerata</taxon>
        <taxon>Arachnida</taxon>
        <taxon>Araneae</taxon>
        <taxon>Araneomorphae</taxon>
        <taxon>Entelegynae</taxon>
        <taxon>Araneoidea</taxon>
        <taxon>Araneidae</taxon>
        <taxon>Caerostris</taxon>
    </lineage>
</organism>
<accession>A0AAV4P099</accession>
<sequence>MSVCSGAEHLTSPDRGFKSMSLSTSRHRIWLSVLNQGVGPEKTVSAQCEQPRSATFRSRSRLIAAIAYVTSIALHHKKLYFRKKVQFLMIKGSVPVIESSIPCDRYSIGNSIRCLRI</sequence>
<keyword evidence="2" id="KW-1185">Reference proteome</keyword>
<evidence type="ECO:0000313" key="2">
    <source>
        <dbReference type="Proteomes" id="UP001054945"/>
    </source>
</evidence>
<proteinExistence type="predicted"/>
<dbReference type="AlphaFoldDB" id="A0AAV4P099"/>